<evidence type="ECO:0000313" key="2">
    <source>
        <dbReference type="EMBL" id="KAK9918401.1"/>
    </source>
</evidence>
<reference evidence="2 3" key="1">
    <citation type="journal article" date="2024" name="Nat. Commun.">
        <title>Phylogenomics reveals the evolutionary origins of lichenization in chlorophyte algae.</title>
        <authorList>
            <person name="Puginier C."/>
            <person name="Libourel C."/>
            <person name="Otte J."/>
            <person name="Skaloud P."/>
            <person name="Haon M."/>
            <person name="Grisel S."/>
            <person name="Petersen M."/>
            <person name="Berrin J.G."/>
            <person name="Delaux P.M."/>
            <person name="Dal Grande F."/>
            <person name="Keller J."/>
        </authorList>
    </citation>
    <scope>NUCLEOTIDE SEQUENCE [LARGE SCALE GENOMIC DNA]</scope>
    <source>
        <strain evidence="2 3">SAG 216-7</strain>
    </source>
</reference>
<dbReference type="Pfam" id="PF15243">
    <property type="entry name" value="ANAPC15"/>
    <property type="match status" value="1"/>
</dbReference>
<proteinExistence type="predicted"/>
<keyword evidence="3" id="KW-1185">Reference proteome</keyword>
<organism evidence="2 3">
    <name type="scientific">Coccomyxa subellipsoidea</name>
    <dbReference type="NCBI Taxonomy" id="248742"/>
    <lineage>
        <taxon>Eukaryota</taxon>
        <taxon>Viridiplantae</taxon>
        <taxon>Chlorophyta</taxon>
        <taxon>core chlorophytes</taxon>
        <taxon>Trebouxiophyceae</taxon>
        <taxon>Trebouxiophyceae incertae sedis</taxon>
        <taxon>Coccomyxaceae</taxon>
        <taxon>Coccomyxa</taxon>
    </lineage>
</organism>
<gene>
    <name evidence="2" type="ORF">WJX75_003840</name>
</gene>
<dbReference type="EMBL" id="JALJOT010000001">
    <property type="protein sequence ID" value="KAK9918401.1"/>
    <property type="molecule type" value="Genomic_DNA"/>
</dbReference>
<comment type="caution">
    <text evidence="2">The sequence shown here is derived from an EMBL/GenBank/DDBJ whole genome shotgun (WGS) entry which is preliminary data.</text>
</comment>
<sequence length="110" mass="12574">MFLLPSLTPKTLEDLASKPDEAAILAKKEAELKEKWQAIRDYKRGETPLGVPQQTQTEEEEEDDDDGDDDMTEEDEEEEQDGMDEGDEDEEEEEDDADREEGDSDGVEQY</sequence>
<dbReference type="Proteomes" id="UP001491310">
    <property type="component" value="Unassembled WGS sequence"/>
</dbReference>
<evidence type="ECO:0000256" key="1">
    <source>
        <dbReference type="SAM" id="MobiDB-lite"/>
    </source>
</evidence>
<accession>A0ABR2Z391</accession>
<evidence type="ECO:0000313" key="3">
    <source>
        <dbReference type="Proteomes" id="UP001491310"/>
    </source>
</evidence>
<feature type="compositionally biased region" description="Acidic residues" evidence="1">
    <location>
        <begin position="57"/>
        <end position="110"/>
    </location>
</feature>
<protein>
    <submittedName>
        <fullName evidence="2">Uncharacterized protein</fullName>
    </submittedName>
</protein>
<name>A0ABR2Z391_9CHLO</name>
<feature type="region of interest" description="Disordered" evidence="1">
    <location>
        <begin position="39"/>
        <end position="110"/>
    </location>
</feature>
<dbReference type="InterPro" id="IPR026182">
    <property type="entry name" value="ANAPC15"/>
</dbReference>